<dbReference type="HAMAP" id="MF_01659">
    <property type="entry name" value="MenD"/>
    <property type="match status" value="1"/>
</dbReference>
<dbReference type="UniPathway" id="UPA01057">
    <property type="reaction ID" value="UER00164"/>
</dbReference>
<comment type="cofactor">
    <cofactor evidence="7">
        <name>thiamine diphosphate</name>
        <dbReference type="ChEBI" id="CHEBI:58937"/>
    </cofactor>
    <text evidence="7">Binds 1 thiamine pyrophosphate per subunit.</text>
</comment>
<dbReference type="CDD" id="cd07037">
    <property type="entry name" value="TPP_PYR_MenD"/>
    <property type="match status" value="1"/>
</dbReference>
<dbReference type="InterPro" id="IPR011766">
    <property type="entry name" value="TPP_enzyme_TPP-bd"/>
</dbReference>
<keyword evidence="4 7" id="KW-0460">Magnesium</keyword>
<evidence type="ECO:0000313" key="11">
    <source>
        <dbReference type="EMBL" id="ADE53876.1"/>
    </source>
</evidence>
<dbReference type="Pfam" id="PF16582">
    <property type="entry name" value="TPP_enzyme_M_2"/>
    <property type="match status" value="1"/>
</dbReference>
<keyword evidence="5 7" id="KW-0786">Thiamine pyrophosphate</keyword>
<dbReference type="PANTHER" id="PTHR42916:SF1">
    <property type="entry name" value="PROTEIN PHYLLO, CHLOROPLASTIC"/>
    <property type="match status" value="1"/>
</dbReference>
<evidence type="ECO:0000256" key="2">
    <source>
        <dbReference type="ARBA" id="ARBA00022679"/>
    </source>
</evidence>
<dbReference type="GO" id="GO:0009234">
    <property type="term" value="P:menaquinone biosynthetic process"/>
    <property type="evidence" value="ECO:0007669"/>
    <property type="project" value="UniProtKB-UniRule"/>
</dbReference>
<dbReference type="Gene3D" id="3.40.50.970">
    <property type="match status" value="2"/>
</dbReference>
<evidence type="ECO:0000313" key="12">
    <source>
        <dbReference type="Proteomes" id="UP000000925"/>
    </source>
</evidence>
<dbReference type="Proteomes" id="UP000000925">
    <property type="component" value="Chromosome"/>
</dbReference>
<evidence type="ECO:0000259" key="9">
    <source>
        <dbReference type="Pfam" id="PF02776"/>
    </source>
</evidence>
<keyword evidence="2 7" id="KW-0808">Transferase</keyword>
<keyword evidence="12" id="KW-1185">Reference proteome</keyword>
<dbReference type="InterPro" id="IPR004433">
    <property type="entry name" value="MenaQ_synth_MenD"/>
</dbReference>
<evidence type="ECO:0000256" key="3">
    <source>
        <dbReference type="ARBA" id="ARBA00022723"/>
    </source>
</evidence>
<dbReference type="PANTHER" id="PTHR42916">
    <property type="entry name" value="2-SUCCINYL-5-ENOLPYRUVYL-6-HYDROXY-3-CYCLOHEXENE-1-CARBOXYLATE SYNTHASE"/>
    <property type="match status" value="1"/>
</dbReference>
<protein>
    <recommendedName>
        <fullName evidence="7">2-succinyl-5-enolpyruvyl-6-hydroxy-3-cyclohexene-1-carboxylate synthase</fullName>
        <shortName evidence="7">SEPHCHC synthase</shortName>
        <ecNumber evidence="7">2.2.1.9</ecNumber>
    </recommendedName>
    <alternativeName>
        <fullName evidence="7">Menaquinone biosynthesis protein MenD</fullName>
    </alternativeName>
</protein>
<evidence type="ECO:0000259" key="8">
    <source>
        <dbReference type="Pfam" id="PF02775"/>
    </source>
</evidence>
<evidence type="ECO:0000256" key="5">
    <source>
        <dbReference type="ARBA" id="ARBA00023052"/>
    </source>
</evidence>
<dbReference type="Pfam" id="PF02775">
    <property type="entry name" value="TPP_enzyme_C"/>
    <property type="match status" value="1"/>
</dbReference>
<feature type="domain" description="Thiamine pyrophosphate enzyme TPP-binding" evidence="8">
    <location>
        <begin position="423"/>
        <end position="556"/>
    </location>
</feature>
<keyword evidence="1 7" id="KW-0474">Menaquinone biosynthesis</keyword>
<evidence type="ECO:0000256" key="6">
    <source>
        <dbReference type="ARBA" id="ARBA00023211"/>
    </source>
</evidence>
<dbReference type="AlphaFoldDB" id="D5EQA8"/>
<gene>
    <name evidence="7" type="primary">menD</name>
    <name evidence="11" type="ordered locus">Caka_0852</name>
</gene>
<organism evidence="11 12">
    <name type="scientific">Coraliomargarita akajimensis (strain DSM 45221 / IAM 15411 / JCM 23193 / KCTC 12865 / 04OKA010-24)</name>
    <dbReference type="NCBI Taxonomy" id="583355"/>
    <lineage>
        <taxon>Bacteria</taxon>
        <taxon>Pseudomonadati</taxon>
        <taxon>Verrucomicrobiota</taxon>
        <taxon>Opitutia</taxon>
        <taxon>Puniceicoccales</taxon>
        <taxon>Coraliomargaritaceae</taxon>
        <taxon>Coraliomargarita</taxon>
    </lineage>
</organism>
<comment type="cofactor">
    <cofactor evidence="7">
        <name>Mg(2+)</name>
        <dbReference type="ChEBI" id="CHEBI:18420"/>
    </cofactor>
    <cofactor evidence="7">
        <name>Mn(2+)</name>
        <dbReference type="ChEBI" id="CHEBI:29035"/>
    </cofactor>
</comment>
<dbReference type="NCBIfam" id="TIGR00173">
    <property type="entry name" value="menD"/>
    <property type="match status" value="1"/>
</dbReference>
<dbReference type="UniPathway" id="UPA00079"/>
<dbReference type="STRING" id="583355.Caka_0852"/>
<comment type="function">
    <text evidence="7">Catalyzes the thiamine diphosphate-dependent decarboxylation of 2-oxoglutarate and the subsequent addition of the resulting succinic semialdehyde-thiamine pyrophosphate anion to isochorismate to yield 2-succinyl-5-enolpyruvyl-6-hydroxy-3-cyclohexene-1-carboxylate (SEPHCHC).</text>
</comment>
<dbReference type="Pfam" id="PF02776">
    <property type="entry name" value="TPP_enzyme_N"/>
    <property type="match status" value="1"/>
</dbReference>
<comment type="pathway">
    <text evidence="7">Quinol/quinone metabolism; 1,4-dihydroxy-2-naphthoate biosynthesis; 1,4-dihydroxy-2-naphthoate from chorismate: step 2/7.</text>
</comment>
<dbReference type="InterPro" id="IPR012001">
    <property type="entry name" value="Thiamin_PyroP_enz_TPP-bd_dom"/>
</dbReference>
<dbReference type="GO" id="GO:0000287">
    <property type="term" value="F:magnesium ion binding"/>
    <property type="evidence" value="ECO:0007669"/>
    <property type="project" value="UniProtKB-UniRule"/>
</dbReference>
<dbReference type="GO" id="GO:0070204">
    <property type="term" value="F:2-succinyl-5-enolpyruvyl-6-hydroxy-3-cyclohexene-1-carboxylic-acid synthase activity"/>
    <property type="evidence" value="ECO:0007669"/>
    <property type="project" value="UniProtKB-UniRule"/>
</dbReference>
<evidence type="ECO:0000259" key="10">
    <source>
        <dbReference type="Pfam" id="PF16582"/>
    </source>
</evidence>
<dbReference type="SUPFAM" id="SSF52467">
    <property type="entry name" value="DHS-like NAD/FAD-binding domain"/>
    <property type="match status" value="1"/>
</dbReference>
<dbReference type="InterPro" id="IPR029035">
    <property type="entry name" value="DHS-like_NAD/FAD-binding_dom"/>
</dbReference>
<accession>D5EQA8</accession>
<dbReference type="GO" id="GO:0030976">
    <property type="term" value="F:thiamine pyrophosphate binding"/>
    <property type="evidence" value="ECO:0007669"/>
    <property type="project" value="UniProtKB-UniRule"/>
</dbReference>
<dbReference type="EC" id="2.2.1.9" evidence="7"/>
<comment type="subunit">
    <text evidence="7">Homodimer.</text>
</comment>
<evidence type="ECO:0000256" key="4">
    <source>
        <dbReference type="ARBA" id="ARBA00022842"/>
    </source>
</evidence>
<feature type="domain" description="Thiamine pyrophosphate enzyme N-terminal TPP-binding" evidence="9">
    <location>
        <begin position="24"/>
        <end position="135"/>
    </location>
</feature>
<dbReference type="InterPro" id="IPR032264">
    <property type="entry name" value="MenD_middle"/>
</dbReference>
<dbReference type="eggNOG" id="COG1165">
    <property type="taxonomic scope" value="Bacteria"/>
</dbReference>
<feature type="domain" description="Menaquinone biosynthesis protein MenD middle" evidence="10">
    <location>
        <begin position="234"/>
        <end position="392"/>
    </location>
</feature>
<sequence>MAFTDSSPFDALACSNVNSAWGALTMEVLARLGVELVVISPGSRSTPLTVAAARNPKLATFPVLDERSAGFIALGHAKRSRRPVALVCTSGSAAVNYAPALLEASMSGTPLLVLTADRPPELRDCSSGQTIDQLKLYGDQVRSFTELGLPSVEAEQLQYLRQQLVHAVDRSLNGNPGPVHLNFPFRDPLVPIANAMPVVSGEQLKQAATVMTRPCESVSYGAGFDAVAVERMCSHTKGLIVVGDVNPRDGDESFADAVAMLSDKLGWPVLCDVLNPLRGHARENRALITRYDAILRDPTNAEELQPTAVLQIGALPTSKVLRQWLKYSDAVAFLLSDRPMNLDPLHRVAIPLTGSAHTFAESLIHQQVNTDWFQSWLALEWHQSDRLDRQFEGMDDLFEGKAAWLMSKHVPVGSTVFFASSMSVRYAEYFWCSGSRAYTMLSNRGANGIDGTLGTALGAAHKGAPCFLLTGDLAFLHDSNAMLASKDLDGSLTVLLINNHGGGIFEHLPVADQIDSFERFFATPQSVDIAKLCEAHGVAHQSLKTWHELTDALLAAPSPGLRVVELQTDRKADVGTLRSLLT</sequence>
<dbReference type="RefSeq" id="WP_013042600.1">
    <property type="nucleotide sequence ID" value="NC_014008.1"/>
</dbReference>
<dbReference type="PIRSF" id="PIRSF004983">
    <property type="entry name" value="MenD"/>
    <property type="match status" value="1"/>
</dbReference>
<evidence type="ECO:0000256" key="7">
    <source>
        <dbReference type="HAMAP-Rule" id="MF_01659"/>
    </source>
</evidence>
<dbReference type="KEGG" id="caa:Caka_0852"/>
<comment type="similarity">
    <text evidence="7">Belongs to the TPP enzyme family. MenD subfamily.</text>
</comment>
<keyword evidence="6 7" id="KW-0464">Manganese</keyword>
<comment type="pathway">
    <text evidence="7">Quinol/quinone metabolism; menaquinone biosynthesis.</text>
</comment>
<dbReference type="GO" id="GO:0030145">
    <property type="term" value="F:manganese ion binding"/>
    <property type="evidence" value="ECO:0007669"/>
    <property type="project" value="UniProtKB-UniRule"/>
</dbReference>
<proteinExistence type="inferred from homology"/>
<comment type="catalytic activity">
    <reaction evidence="7">
        <text>isochorismate + 2-oxoglutarate + H(+) = 5-enolpyruvoyl-6-hydroxy-2-succinyl-cyclohex-3-ene-1-carboxylate + CO2</text>
        <dbReference type="Rhea" id="RHEA:25593"/>
        <dbReference type="ChEBI" id="CHEBI:15378"/>
        <dbReference type="ChEBI" id="CHEBI:16526"/>
        <dbReference type="ChEBI" id="CHEBI:16810"/>
        <dbReference type="ChEBI" id="CHEBI:29780"/>
        <dbReference type="ChEBI" id="CHEBI:58818"/>
        <dbReference type="EC" id="2.2.1.9"/>
    </reaction>
</comment>
<dbReference type="SUPFAM" id="SSF52518">
    <property type="entry name" value="Thiamin diphosphate-binding fold (THDP-binding)"/>
    <property type="match status" value="2"/>
</dbReference>
<keyword evidence="3 7" id="KW-0479">Metal-binding</keyword>
<dbReference type="CDD" id="cd02009">
    <property type="entry name" value="TPP_SHCHC_synthase"/>
    <property type="match status" value="1"/>
</dbReference>
<dbReference type="HOGENOM" id="CLU_006051_3_0_0"/>
<name>D5EQA8_CORAD</name>
<dbReference type="Gene3D" id="3.40.50.1220">
    <property type="entry name" value="TPP-binding domain"/>
    <property type="match status" value="1"/>
</dbReference>
<reference evidence="11 12" key="1">
    <citation type="journal article" date="2010" name="Stand. Genomic Sci.">
        <title>Complete genome sequence of Coraliomargarita akajimensis type strain (04OKA010-24).</title>
        <authorList>
            <person name="Mavromatis K."/>
            <person name="Abt B."/>
            <person name="Brambilla E."/>
            <person name="Lapidus A."/>
            <person name="Copeland A."/>
            <person name="Deshpande S."/>
            <person name="Nolan M."/>
            <person name="Lucas S."/>
            <person name="Tice H."/>
            <person name="Cheng J.F."/>
            <person name="Han C."/>
            <person name="Detter J.C."/>
            <person name="Woyke T."/>
            <person name="Goodwin L."/>
            <person name="Pitluck S."/>
            <person name="Held B."/>
            <person name="Brettin T."/>
            <person name="Tapia R."/>
            <person name="Ivanova N."/>
            <person name="Mikhailova N."/>
            <person name="Pati A."/>
            <person name="Liolios K."/>
            <person name="Chen A."/>
            <person name="Palaniappan K."/>
            <person name="Land M."/>
            <person name="Hauser L."/>
            <person name="Chang Y.J."/>
            <person name="Jeffries C.D."/>
            <person name="Rohde M."/>
            <person name="Goker M."/>
            <person name="Bristow J."/>
            <person name="Eisen J.A."/>
            <person name="Markowitz V."/>
            <person name="Hugenholtz P."/>
            <person name="Klenk H.P."/>
            <person name="Kyrpides N.C."/>
        </authorList>
    </citation>
    <scope>NUCLEOTIDE SEQUENCE [LARGE SCALE GENOMIC DNA]</scope>
    <source>
        <strain evidence="12">DSM 45221 / IAM 15411 / JCM 23193 / KCTC 12865</strain>
    </source>
</reference>
<dbReference type="EMBL" id="CP001998">
    <property type="protein sequence ID" value="ADE53876.1"/>
    <property type="molecule type" value="Genomic_DNA"/>
</dbReference>
<evidence type="ECO:0000256" key="1">
    <source>
        <dbReference type="ARBA" id="ARBA00022428"/>
    </source>
</evidence>
<dbReference type="InterPro" id="IPR029061">
    <property type="entry name" value="THDP-binding"/>
</dbReference>